<feature type="transmembrane region" description="Helical" evidence="12">
    <location>
        <begin position="30"/>
        <end position="51"/>
    </location>
</feature>
<dbReference type="RefSeq" id="WP_317849417.1">
    <property type="nucleotide sequence ID" value="NZ_VTFH01000001.1"/>
</dbReference>
<dbReference type="Proteomes" id="UP000323425">
    <property type="component" value="Unassembled WGS sequence"/>
</dbReference>
<dbReference type="PANTHER" id="PTHR31040">
    <property type="entry name" value="NURIM"/>
    <property type="match status" value="1"/>
</dbReference>
<feature type="transmembrane region" description="Helical" evidence="12">
    <location>
        <begin position="71"/>
        <end position="91"/>
    </location>
</feature>
<comment type="caution">
    <text evidence="13">The sequence shown here is derived from an EMBL/GenBank/DDBJ whole genome shotgun (WGS) entry which is preliminary data.</text>
</comment>
<dbReference type="GO" id="GO:0032259">
    <property type="term" value="P:methylation"/>
    <property type="evidence" value="ECO:0007669"/>
    <property type="project" value="UniProtKB-KW"/>
</dbReference>
<organism evidence="13 14">
    <name type="scientific">Pseudomonas extremaustralis</name>
    <dbReference type="NCBI Taxonomy" id="359110"/>
    <lineage>
        <taxon>Bacteria</taxon>
        <taxon>Pseudomonadati</taxon>
        <taxon>Pseudomonadota</taxon>
        <taxon>Gammaproteobacteria</taxon>
        <taxon>Pseudomonadales</taxon>
        <taxon>Pseudomonadaceae</taxon>
        <taxon>Pseudomonas</taxon>
    </lineage>
</organism>
<feature type="transmembrane region" description="Helical" evidence="12">
    <location>
        <begin position="149"/>
        <end position="174"/>
    </location>
</feature>
<evidence type="ECO:0000256" key="7">
    <source>
        <dbReference type="ARBA" id="ARBA00022691"/>
    </source>
</evidence>
<dbReference type="EC" id="2.1.1.334" evidence="4"/>
<dbReference type="PANTHER" id="PTHR31040:SF1">
    <property type="entry name" value="NURIM"/>
    <property type="match status" value="1"/>
</dbReference>
<dbReference type="GO" id="GO:0016020">
    <property type="term" value="C:membrane"/>
    <property type="evidence" value="ECO:0007669"/>
    <property type="project" value="UniProtKB-SubCell"/>
</dbReference>
<evidence type="ECO:0000256" key="10">
    <source>
        <dbReference type="ARBA" id="ARBA00023136"/>
    </source>
</evidence>
<evidence type="ECO:0000256" key="11">
    <source>
        <dbReference type="ARBA" id="ARBA00048134"/>
    </source>
</evidence>
<dbReference type="NCBIfam" id="NF045656">
    <property type="entry name" value="MeththiolMtaseMddA"/>
    <property type="match status" value="1"/>
</dbReference>
<evidence type="ECO:0000256" key="4">
    <source>
        <dbReference type="ARBA" id="ARBA00012149"/>
    </source>
</evidence>
<evidence type="ECO:0000256" key="3">
    <source>
        <dbReference type="ARBA" id="ARBA00010631"/>
    </source>
</evidence>
<reference evidence="13 14" key="1">
    <citation type="journal article" date="2018" name="Plant Biotechnol. Rep.">
        <title>Diversity and antifungal activity of endophytic bacteria associated with Panax ginseng seedlings.</title>
        <authorList>
            <person name="Park J.M."/>
            <person name="Hong C.E."/>
            <person name="Jo S.H."/>
        </authorList>
    </citation>
    <scope>NUCLEOTIDE SEQUENCE [LARGE SCALE GENOMIC DNA]</scope>
    <source>
        <strain evidence="13 14">PgKB38</strain>
    </source>
</reference>
<feature type="transmembrane region" description="Helical" evidence="12">
    <location>
        <begin position="195"/>
        <end position="214"/>
    </location>
</feature>
<keyword evidence="6" id="KW-0808">Transferase</keyword>
<evidence type="ECO:0000256" key="2">
    <source>
        <dbReference type="ARBA" id="ARBA00004141"/>
    </source>
</evidence>
<keyword evidence="8 12" id="KW-0812">Transmembrane</keyword>
<evidence type="ECO:0000256" key="8">
    <source>
        <dbReference type="ARBA" id="ARBA00022692"/>
    </source>
</evidence>
<dbReference type="Gene3D" id="1.20.120.1630">
    <property type="match status" value="1"/>
</dbReference>
<dbReference type="EMBL" id="VTFH01000001">
    <property type="protein sequence ID" value="KAA8563530.1"/>
    <property type="molecule type" value="Genomic_DNA"/>
</dbReference>
<proteinExistence type="inferred from homology"/>
<evidence type="ECO:0000256" key="1">
    <source>
        <dbReference type="ARBA" id="ARBA00002096"/>
    </source>
</evidence>
<feature type="transmembrane region" description="Helical" evidence="12">
    <location>
        <begin position="220"/>
        <end position="239"/>
    </location>
</feature>
<name>A0A5M9J591_9PSED</name>
<comment type="subcellular location">
    <subcellularLocation>
        <location evidence="2">Membrane</location>
        <topology evidence="2">Multi-pass membrane protein</topology>
    </subcellularLocation>
</comment>
<keyword evidence="5" id="KW-0489">Methyltransferase</keyword>
<dbReference type="InterPro" id="IPR054700">
    <property type="entry name" value="MddA"/>
</dbReference>
<keyword evidence="10 12" id="KW-0472">Membrane</keyword>
<evidence type="ECO:0000256" key="9">
    <source>
        <dbReference type="ARBA" id="ARBA00022989"/>
    </source>
</evidence>
<dbReference type="InterPro" id="IPR033580">
    <property type="entry name" value="Nurim-like"/>
</dbReference>
<comment type="catalytic activity">
    <reaction evidence="11">
        <text>methanethiol + S-adenosyl-L-methionine = dimethyl sulfide + S-adenosyl-L-homocysteine + H(+)</text>
        <dbReference type="Rhea" id="RHEA:50428"/>
        <dbReference type="ChEBI" id="CHEBI:15378"/>
        <dbReference type="ChEBI" id="CHEBI:16007"/>
        <dbReference type="ChEBI" id="CHEBI:17437"/>
        <dbReference type="ChEBI" id="CHEBI:57856"/>
        <dbReference type="ChEBI" id="CHEBI:59789"/>
        <dbReference type="EC" id="2.1.1.334"/>
    </reaction>
</comment>
<dbReference type="GO" id="GO:0008168">
    <property type="term" value="F:methyltransferase activity"/>
    <property type="evidence" value="ECO:0007669"/>
    <property type="project" value="UniProtKB-KW"/>
</dbReference>
<comment type="similarity">
    <text evidence="3">Belongs to the nurim family.</text>
</comment>
<evidence type="ECO:0000313" key="13">
    <source>
        <dbReference type="EMBL" id="KAA8563530.1"/>
    </source>
</evidence>
<evidence type="ECO:0000256" key="12">
    <source>
        <dbReference type="SAM" id="Phobius"/>
    </source>
</evidence>
<evidence type="ECO:0000256" key="6">
    <source>
        <dbReference type="ARBA" id="ARBA00022679"/>
    </source>
</evidence>
<keyword evidence="9 12" id="KW-1133">Transmembrane helix</keyword>
<protein>
    <recommendedName>
        <fullName evidence="4">methanethiol S-methyltransferase</fullName>
        <ecNumber evidence="4">2.1.1.334</ecNumber>
    </recommendedName>
</protein>
<dbReference type="AlphaFoldDB" id="A0A5M9J591"/>
<evidence type="ECO:0000313" key="14">
    <source>
        <dbReference type="Proteomes" id="UP000323425"/>
    </source>
</evidence>
<keyword evidence="7" id="KW-0949">S-adenosyl-L-methionine</keyword>
<comment type="function">
    <text evidence="1">Catalyzes the methylation of methanethiol (MeSH) to yield dimethylsulphide (DMS).</text>
</comment>
<gene>
    <name evidence="13" type="ORF">FX985_03600</name>
</gene>
<feature type="transmembrane region" description="Helical" evidence="12">
    <location>
        <begin position="112"/>
        <end position="129"/>
    </location>
</feature>
<sequence>MEWLTCGFAAHSSCGKGTLMNLDNNRTARAIGLVYSACCYMVFLITCLYLIGFVGSVGVPKNINDGPLVAWPVAALINCALILLFGVQHTVMARTGFKQWLAAIIPTSVERSTYVLLSSLVLVLMFWLWQPMTFTVWKVETTWAKTLLIGLFWLGWGIALLATFLIDHFELFGLKQVIDRWRKPTPQAPVFRTPLLYKIVRHPLYLGFLIAFWATPYMTSGHLLFAIGMTVYVFIGASFEEKDLVRLFGERYRRYQQEVSMILPWSKTRKKDPE</sequence>
<accession>A0A5M9J591</accession>
<evidence type="ECO:0000256" key="5">
    <source>
        <dbReference type="ARBA" id="ARBA00022603"/>
    </source>
</evidence>